<keyword evidence="3" id="KW-1185">Reference proteome</keyword>
<dbReference type="AlphaFoldDB" id="A0A4Y7Q8F3"/>
<proteinExistence type="predicted"/>
<feature type="chain" id="PRO_5021232663" evidence="1">
    <location>
        <begin position="19"/>
        <end position="281"/>
    </location>
</feature>
<dbReference type="EMBL" id="ML170170">
    <property type="protein sequence ID" value="TDL23392.1"/>
    <property type="molecule type" value="Genomic_DNA"/>
</dbReference>
<dbReference type="Proteomes" id="UP000294933">
    <property type="component" value="Unassembled WGS sequence"/>
</dbReference>
<reference evidence="2 3" key="1">
    <citation type="submission" date="2018-06" db="EMBL/GenBank/DDBJ databases">
        <title>A transcriptomic atlas of mushroom development highlights an independent origin of complex multicellularity.</title>
        <authorList>
            <consortium name="DOE Joint Genome Institute"/>
            <person name="Krizsan K."/>
            <person name="Almasi E."/>
            <person name="Merenyi Z."/>
            <person name="Sahu N."/>
            <person name="Viragh M."/>
            <person name="Koszo T."/>
            <person name="Mondo S."/>
            <person name="Kiss B."/>
            <person name="Balint B."/>
            <person name="Kues U."/>
            <person name="Barry K."/>
            <person name="Hegedus J.C."/>
            <person name="Henrissat B."/>
            <person name="Johnson J."/>
            <person name="Lipzen A."/>
            <person name="Ohm R."/>
            <person name="Nagy I."/>
            <person name="Pangilinan J."/>
            <person name="Yan J."/>
            <person name="Xiong Y."/>
            <person name="Grigoriev I.V."/>
            <person name="Hibbett D.S."/>
            <person name="Nagy L.G."/>
        </authorList>
    </citation>
    <scope>NUCLEOTIDE SEQUENCE [LARGE SCALE GENOMIC DNA]</scope>
    <source>
        <strain evidence="2 3">SZMC22713</strain>
    </source>
</reference>
<keyword evidence="1" id="KW-0732">Signal</keyword>
<evidence type="ECO:0000313" key="2">
    <source>
        <dbReference type="EMBL" id="TDL23392.1"/>
    </source>
</evidence>
<dbReference type="VEuPathDB" id="FungiDB:BD410DRAFT_158477"/>
<evidence type="ECO:0000256" key="1">
    <source>
        <dbReference type="SAM" id="SignalP"/>
    </source>
</evidence>
<feature type="signal peptide" evidence="1">
    <location>
        <begin position="1"/>
        <end position="18"/>
    </location>
</feature>
<protein>
    <submittedName>
        <fullName evidence="2">Uncharacterized protein</fullName>
    </submittedName>
</protein>
<evidence type="ECO:0000313" key="3">
    <source>
        <dbReference type="Proteomes" id="UP000294933"/>
    </source>
</evidence>
<gene>
    <name evidence="2" type="ORF">BD410DRAFT_158477</name>
</gene>
<accession>A0A4Y7Q8F3</accession>
<sequence length="281" mass="27809">MSLFKLFVATAALSVAVAKPAPIKSTSTPSAVAYASTFFPSPVTSLAPSPTAIPPSNWTCVLSPVVATAISSAAVATSSLSSGGVAFSTEGSFSAATSLGASVTTITVASGTSIAQPSNWACVMVPVSSVPVSVVTSTPAASISTSRGRVASGTTVPGGSPTIPASIAARSHGEPSSVEVSTVEATSIAFQTSYGEPSSVEVSTVEATSIAFQTSYGEPSSVEVSTVEATSIAFQTSYGEPSSVEISTAEPSSIAFQTSYGEPSDVVISTIASAFATSIAY</sequence>
<organism evidence="2 3">
    <name type="scientific">Rickenella mellea</name>
    <dbReference type="NCBI Taxonomy" id="50990"/>
    <lineage>
        <taxon>Eukaryota</taxon>
        <taxon>Fungi</taxon>
        <taxon>Dikarya</taxon>
        <taxon>Basidiomycota</taxon>
        <taxon>Agaricomycotina</taxon>
        <taxon>Agaricomycetes</taxon>
        <taxon>Hymenochaetales</taxon>
        <taxon>Rickenellaceae</taxon>
        <taxon>Rickenella</taxon>
    </lineage>
</organism>
<name>A0A4Y7Q8F3_9AGAM</name>